<evidence type="ECO:0000256" key="3">
    <source>
        <dbReference type="ARBA" id="ARBA00009677"/>
    </source>
</evidence>
<keyword evidence="4" id="KW-0964">Secreted</keyword>
<dbReference type="SUPFAM" id="SSF64518">
    <property type="entry name" value="Phase 1 flagellin"/>
    <property type="match status" value="1"/>
</dbReference>
<sequence>MSDLLATGASGVRAYQSALTTVSENIANAGTAGYARRTVNLKEVNAGAGISSTSRVASGMGVVVDGIVRSADAFRAADVRASSADLARSETSITWLDRIQGALTGNQLGDRLTSFFTSAQAIAADPTASAPRSVFLEAGTSAASAFAATGKALDGVAADLDGTAGNAVATLGSLGAALAKVNDGLGRATPGSTSAAQLLDQRDQLLEQMSAISDVSVSIDVAGRAAVRLGGATGPMFVSGSDAGTVTYARNDDGSVSFAVNHAGDVSALTPSGGALAGIVDGAQRIAAAREQLNGIATSFVDGINSVQAQGRDLDGNPGAAMFAMGTTPTDIRMTLTDPRDVAAAAVGGGTRDNSNLKALSTLRSSAGFEGKTTALISGNAATLASRQQVAQAQSAIRDGAVAARDAVSGVNLDSEAVDLMRFQQAYQASSRVIQVARETLQSILDIR</sequence>
<dbReference type="InterPro" id="IPR010930">
    <property type="entry name" value="Flg_bb/hook_C_dom"/>
</dbReference>
<dbReference type="AlphaFoldDB" id="A0A160TH18"/>
<keyword evidence="8" id="KW-0966">Cell projection</keyword>
<dbReference type="PANTHER" id="PTHR30033:SF2">
    <property type="entry name" value="FLAGELLAR HOOK PROTEIN"/>
    <property type="match status" value="1"/>
</dbReference>
<dbReference type="NCBIfam" id="TIGR02492">
    <property type="entry name" value="flgK_ends"/>
    <property type="match status" value="1"/>
</dbReference>
<comment type="subcellular location">
    <subcellularLocation>
        <location evidence="1">Bacterial flagellum</location>
    </subcellularLocation>
    <subcellularLocation>
        <location evidence="2">Secreted</location>
    </subcellularLocation>
</comment>
<dbReference type="Pfam" id="PF22638">
    <property type="entry name" value="FlgK_D1"/>
    <property type="match status" value="1"/>
</dbReference>
<gene>
    <name evidence="8" type="ORF">MGWOODY_Smn3295</name>
</gene>
<evidence type="ECO:0000259" key="6">
    <source>
        <dbReference type="Pfam" id="PF06429"/>
    </source>
</evidence>
<dbReference type="PANTHER" id="PTHR30033">
    <property type="entry name" value="FLAGELLAR HOOK-ASSOCIATED PROTEIN 1"/>
    <property type="match status" value="1"/>
</dbReference>
<evidence type="ECO:0000256" key="1">
    <source>
        <dbReference type="ARBA" id="ARBA00004365"/>
    </source>
</evidence>
<evidence type="ECO:0000256" key="2">
    <source>
        <dbReference type="ARBA" id="ARBA00004613"/>
    </source>
</evidence>
<evidence type="ECO:0000313" key="8">
    <source>
        <dbReference type="EMBL" id="CUS44170.1"/>
    </source>
</evidence>
<dbReference type="GO" id="GO:0009424">
    <property type="term" value="C:bacterial-type flagellum hook"/>
    <property type="evidence" value="ECO:0007669"/>
    <property type="project" value="InterPro"/>
</dbReference>
<reference evidence="8" key="1">
    <citation type="submission" date="2015-10" db="EMBL/GenBank/DDBJ databases">
        <authorList>
            <person name="Gilbert D.G."/>
        </authorList>
    </citation>
    <scope>NUCLEOTIDE SEQUENCE</scope>
</reference>
<dbReference type="InterPro" id="IPR002371">
    <property type="entry name" value="FlgK"/>
</dbReference>
<dbReference type="Pfam" id="PF06429">
    <property type="entry name" value="Flg_bbr_C"/>
    <property type="match status" value="1"/>
</dbReference>
<feature type="domain" description="Flagellar hook-associated protein FlgK helical" evidence="7">
    <location>
        <begin position="97"/>
        <end position="323"/>
    </location>
</feature>
<dbReference type="GO" id="GO:0005576">
    <property type="term" value="C:extracellular region"/>
    <property type="evidence" value="ECO:0007669"/>
    <property type="project" value="UniProtKB-SubCell"/>
</dbReference>
<evidence type="ECO:0000256" key="5">
    <source>
        <dbReference type="ARBA" id="ARBA00023143"/>
    </source>
</evidence>
<comment type="similarity">
    <text evidence="3">Belongs to the flagella basal body rod proteins family.</text>
</comment>
<keyword evidence="8" id="KW-0282">Flagellum</keyword>
<feature type="domain" description="Flagellar basal-body/hook protein C-terminal" evidence="6">
    <location>
        <begin position="409"/>
        <end position="446"/>
    </location>
</feature>
<keyword evidence="5" id="KW-0975">Bacterial flagellum</keyword>
<dbReference type="EMBL" id="CZQE01000117">
    <property type="protein sequence ID" value="CUS44170.1"/>
    <property type="molecule type" value="Genomic_DNA"/>
</dbReference>
<protein>
    <submittedName>
        <fullName evidence="8">Flagellar hook-associated protein FlgK</fullName>
    </submittedName>
</protein>
<name>A0A160TH18_9ZZZZ</name>
<evidence type="ECO:0000259" key="7">
    <source>
        <dbReference type="Pfam" id="PF22638"/>
    </source>
</evidence>
<evidence type="ECO:0000256" key="4">
    <source>
        <dbReference type="ARBA" id="ARBA00022525"/>
    </source>
</evidence>
<dbReference type="InterPro" id="IPR053927">
    <property type="entry name" value="FlgK_helical"/>
</dbReference>
<dbReference type="GO" id="GO:0005198">
    <property type="term" value="F:structural molecule activity"/>
    <property type="evidence" value="ECO:0007669"/>
    <property type="project" value="InterPro"/>
</dbReference>
<dbReference type="GO" id="GO:0044780">
    <property type="term" value="P:bacterial-type flagellum assembly"/>
    <property type="evidence" value="ECO:0007669"/>
    <property type="project" value="InterPro"/>
</dbReference>
<keyword evidence="8" id="KW-0969">Cilium</keyword>
<organism evidence="8">
    <name type="scientific">hydrothermal vent metagenome</name>
    <dbReference type="NCBI Taxonomy" id="652676"/>
    <lineage>
        <taxon>unclassified sequences</taxon>
        <taxon>metagenomes</taxon>
        <taxon>ecological metagenomes</taxon>
    </lineage>
</organism>
<accession>A0A160TH18</accession>
<proteinExistence type="inferred from homology"/>